<dbReference type="PANTHER" id="PTHR33240:SF8">
    <property type="entry name" value="OS03G0439900 PROTEIN"/>
    <property type="match status" value="1"/>
</dbReference>
<sequence>MEDSALIQFGRAERSGPKTSHNDALVITALFAKYEVGSIFIDSGSSTDILFGETYEQMQLGDIPLEKVNTSLYGFVGEVVHPRCMISLPLTLGAGAARRTCMLKFLVVDVPSAYNVILGRPTLNAFQAVIHLPYEDQIFYPRQSRRSSRGPPPISRVAEYRGYTKRSRENHANWFPYEDVIRKELVQCLERNADIFAWTPQDLEGIDPRVITHNLNIDPNIKSVKQKKRHFGPEKDKIIQAEVDKLMAAGHTEEIQFPEWLSNVFLVPKPRGK</sequence>
<evidence type="ECO:0000313" key="1">
    <source>
        <dbReference type="EMBL" id="KAL0411959.1"/>
    </source>
</evidence>
<comment type="caution">
    <text evidence="1">The sequence shown here is derived from an EMBL/GenBank/DDBJ whole genome shotgun (WGS) entry which is preliminary data.</text>
</comment>
<dbReference type="CDD" id="cd00303">
    <property type="entry name" value="retropepsin_like"/>
    <property type="match status" value="1"/>
</dbReference>
<dbReference type="EMBL" id="JACGWN010000013">
    <property type="protein sequence ID" value="KAL0411959.1"/>
    <property type="molecule type" value="Genomic_DNA"/>
</dbReference>
<dbReference type="SUPFAM" id="SSF56672">
    <property type="entry name" value="DNA/RNA polymerases"/>
    <property type="match status" value="1"/>
</dbReference>
<dbReference type="PANTHER" id="PTHR33240">
    <property type="entry name" value="OS08G0508500 PROTEIN"/>
    <property type="match status" value="1"/>
</dbReference>
<dbReference type="Gene3D" id="3.10.10.10">
    <property type="entry name" value="HIV Type 1 Reverse Transcriptase, subunit A, domain 1"/>
    <property type="match status" value="1"/>
</dbReference>
<dbReference type="InterPro" id="IPR043502">
    <property type="entry name" value="DNA/RNA_pol_sf"/>
</dbReference>
<organism evidence="1">
    <name type="scientific">Sesamum latifolium</name>
    <dbReference type="NCBI Taxonomy" id="2727402"/>
    <lineage>
        <taxon>Eukaryota</taxon>
        <taxon>Viridiplantae</taxon>
        <taxon>Streptophyta</taxon>
        <taxon>Embryophyta</taxon>
        <taxon>Tracheophyta</taxon>
        <taxon>Spermatophyta</taxon>
        <taxon>Magnoliopsida</taxon>
        <taxon>eudicotyledons</taxon>
        <taxon>Gunneridae</taxon>
        <taxon>Pentapetalae</taxon>
        <taxon>asterids</taxon>
        <taxon>lamiids</taxon>
        <taxon>Lamiales</taxon>
        <taxon>Pedaliaceae</taxon>
        <taxon>Sesamum</taxon>
    </lineage>
</organism>
<proteinExistence type="predicted"/>
<reference evidence="1" key="1">
    <citation type="submission" date="2020-06" db="EMBL/GenBank/DDBJ databases">
        <authorList>
            <person name="Li T."/>
            <person name="Hu X."/>
            <person name="Zhang T."/>
            <person name="Song X."/>
            <person name="Zhang H."/>
            <person name="Dai N."/>
            <person name="Sheng W."/>
            <person name="Hou X."/>
            <person name="Wei L."/>
        </authorList>
    </citation>
    <scope>NUCLEOTIDE SEQUENCE</scope>
    <source>
        <strain evidence="1">KEN1</strain>
        <tissue evidence="1">Leaf</tissue>
    </source>
</reference>
<protein>
    <submittedName>
        <fullName evidence="1">Uncharacterized protein</fullName>
    </submittedName>
</protein>
<dbReference type="Gene3D" id="2.40.70.10">
    <property type="entry name" value="Acid Proteases"/>
    <property type="match status" value="1"/>
</dbReference>
<gene>
    <name evidence="1" type="ORF">Slati_3785600</name>
</gene>
<accession>A0AAW2U4V6</accession>
<name>A0AAW2U4V6_9LAMI</name>
<dbReference type="AlphaFoldDB" id="A0AAW2U4V6"/>
<dbReference type="InterPro" id="IPR021109">
    <property type="entry name" value="Peptidase_aspartic_dom_sf"/>
</dbReference>
<reference evidence="1" key="2">
    <citation type="journal article" date="2024" name="Plant">
        <title>Genomic evolution and insights into agronomic trait innovations of Sesamum species.</title>
        <authorList>
            <person name="Miao H."/>
            <person name="Wang L."/>
            <person name="Qu L."/>
            <person name="Liu H."/>
            <person name="Sun Y."/>
            <person name="Le M."/>
            <person name="Wang Q."/>
            <person name="Wei S."/>
            <person name="Zheng Y."/>
            <person name="Lin W."/>
            <person name="Duan Y."/>
            <person name="Cao H."/>
            <person name="Xiong S."/>
            <person name="Wang X."/>
            <person name="Wei L."/>
            <person name="Li C."/>
            <person name="Ma Q."/>
            <person name="Ju M."/>
            <person name="Zhao R."/>
            <person name="Li G."/>
            <person name="Mu C."/>
            <person name="Tian Q."/>
            <person name="Mei H."/>
            <person name="Zhang T."/>
            <person name="Gao T."/>
            <person name="Zhang H."/>
        </authorList>
    </citation>
    <scope>NUCLEOTIDE SEQUENCE</scope>
    <source>
        <strain evidence="1">KEN1</strain>
    </source>
</reference>